<dbReference type="Proteomes" id="UP001153954">
    <property type="component" value="Unassembled WGS sequence"/>
</dbReference>
<feature type="region of interest" description="Disordered" evidence="1">
    <location>
        <begin position="57"/>
        <end position="78"/>
    </location>
</feature>
<evidence type="ECO:0000313" key="2">
    <source>
        <dbReference type="EMBL" id="CAH2091635.1"/>
    </source>
</evidence>
<sequence>MLPATYTGNDRSWVFWGIPMYYKIAREATVICHHCGADQVTAQHTLIMFYLGRRAADSGPRDRERPFPASSRVADATQGFGGRGCSLLLRDQPGLKRDD</sequence>
<comment type="caution">
    <text evidence="2">The sequence shown here is derived from an EMBL/GenBank/DDBJ whole genome shotgun (WGS) entry which is preliminary data.</text>
</comment>
<keyword evidence="3" id="KW-1185">Reference proteome</keyword>
<protein>
    <submittedName>
        <fullName evidence="2">Uncharacterized protein</fullName>
    </submittedName>
</protein>
<dbReference type="EMBL" id="CAKOGL010000011">
    <property type="protein sequence ID" value="CAH2091635.1"/>
    <property type="molecule type" value="Genomic_DNA"/>
</dbReference>
<accession>A0AAU9U1M4</accession>
<organism evidence="2 3">
    <name type="scientific">Euphydryas editha</name>
    <name type="common">Edith's checkerspot</name>
    <dbReference type="NCBI Taxonomy" id="104508"/>
    <lineage>
        <taxon>Eukaryota</taxon>
        <taxon>Metazoa</taxon>
        <taxon>Ecdysozoa</taxon>
        <taxon>Arthropoda</taxon>
        <taxon>Hexapoda</taxon>
        <taxon>Insecta</taxon>
        <taxon>Pterygota</taxon>
        <taxon>Neoptera</taxon>
        <taxon>Endopterygota</taxon>
        <taxon>Lepidoptera</taxon>
        <taxon>Glossata</taxon>
        <taxon>Ditrysia</taxon>
        <taxon>Papilionoidea</taxon>
        <taxon>Nymphalidae</taxon>
        <taxon>Nymphalinae</taxon>
        <taxon>Euphydryas</taxon>
    </lineage>
</organism>
<reference evidence="2" key="1">
    <citation type="submission" date="2022-03" db="EMBL/GenBank/DDBJ databases">
        <authorList>
            <person name="Tunstrom K."/>
        </authorList>
    </citation>
    <scope>NUCLEOTIDE SEQUENCE</scope>
</reference>
<proteinExistence type="predicted"/>
<dbReference type="AlphaFoldDB" id="A0AAU9U1M4"/>
<evidence type="ECO:0000256" key="1">
    <source>
        <dbReference type="SAM" id="MobiDB-lite"/>
    </source>
</evidence>
<feature type="compositionally biased region" description="Basic and acidic residues" evidence="1">
    <location>
        <begin position="57"/>
        <end position="66"/>
    </location>
</feature>
<gene>
    <name evidence="2" type="ORF">EEDITHA_LOCUS7482</name>
</gene>
<evidence type="ECO:0000313" key="3">
    <source>
        <dbReference type="Proteomes" id="UP001153954"/>
    </source>
</evidence>
<name>A0AAU9U1M4_EUPED</name>